<dbReference type="EMBL" id="JALJRB010000035">
    <property type="protein sequence ID" value="MCJ8502835.1"/>
    <property type="molecule type" value="Genomic_DNA"/>
</dbReference>
<dbReference type="InterPro" id="IPR046342">
    <property type="entry name" value="CBS_dom_sf"/>
</dbReference>
<name>A0AA41R7U8_9BACT</name>
<evidence type="ECO:0000313" key="2">
    <source>
        <dbReference type="Proteomes" id="UP001165427"/>
    </source>
</evidence>
<comment type="caution">
    <text evidence="1">The sequence shown here is derived from an EMBL/GenBank/DDBJ whole genome shotgun (WGS) entry which is preliminary data.</text>
</comment>
<sequence length="186" mass="21154">MEKTKVRDLMRPVQDFARLSSGATLIEAVEALEKSQQDYLAGKAPQRILLVENEKGEIVGKLSPMDVVQGLEPNYSKIDNLKEMSRFGFSAETLNTMKDEYRLWEKPLSELCRKAYGVKIDSFVRLPAPDHMVAAEERMDKAFHRFVVGRHDSLFVQEGKQIVGLIRFSDVYQSIAETMRACPLAE</sequence>
<dbReference type="AlphaFoldDB" id="A0AA41R7U8"/>
<reference evidence="1" key="1">
    <citation type="submission" date="2022-04" db="EMBL/GenBank/DDBJ databases">
        <title>Desulfatitalea alkaliphila sp. nov., a novel anaerobic sulfate-reducing bacterium isolated from terrestrial mud volcano, Taman Peninsula, Russia.</title>
        <authorList>
            <person name="Khomyakova M.A."/>
            <person name="Merkel A.Y."/>
            <person name="Slobodkin A.I."/>
        </authorList>
    </citation>
    <scope>NUCLEOTIDE SEQUENCE</scope>
    <source>
        <strain evidence="1">M08but</strain>
    </source>
</reference>
<organism evidence="1 2">
    <name type="scientific">Desulfatitalea alkaliphila</name>
    <dbReference type="NCBI Taxonomy" id="2929485"/>
    <lineage>
        <taxon>Bacteria</taxon>
        <taxon>Pseudomonadati</taxon>
        <taxon>Thermodesulfobacteriota</taxon>
        <taxon>Desulfobacteria</taxon>
        <taxon>Desulfobacterales</taxon>
        <taxon>Desulfosarcinaceae</taxon>
        <taxon>Desulfatitalea</taxon>
    </lineage>
</organism>
<dbReference type="Proteomes" id="UP001165427">
    <property type="component" value="Unassembled WGS sequence"/>
</dbReference>
<gene>
    <name evidence="1" type="ORF">MRX98_19825</name>
</gene>
<evidence type="ECO:0000313" key="1">
    <source>
        <dbReference type="EMBL" id="MCJ8502835.1"/>
    </source>
</evidence>
<proteinExistence type="predicted"/>
<dbReference type="Gene3D" id="3.10.580.10">
    <property type="entry name" value="CBS-domain"/>
    <property type="match status" value="1"/>
</dbReference>
<dbReference type="RefSeq" id="WP_246914253.1">
    <property type="nucleotide sequence ID" value="NZ_JALJRB010000035.1"/>
</dbReference>
<accession>A0AA41R7U8</accession>
<protein>
    <submittedName>
        <fullName evidence="1">CBS domain-containing protein</fullName>
    </submittedName>
</protein>
<dbReference type="SUPFAM" id="SSF54631">
    <property type="entry name" value="CBS-domain pair"/>
    <property type="match status" value="1"/>
</dbReference>
<keyword evidence="2" id="KW-1185">Reference proteome</keyword>